<keyword evidence="5 10" id="KW-0521">NADP</keyword>
<name>A0A9N9MVN3_9CUCU</name>
<reference evidence="13" key="1">
    <citation type="submission" date="2022-01" db="EMBL/GenBank/DDBJ databases">
        <authorList>
            <person name="King R."/>
        </authorList>
    </citation>
    <scope>NUCLEOTIDE SEQUENCE</scope>
</reference>
<dbReference type="SUPFAM" id="SSF51735">
    <property type="entry name" value="NAD(P)-binding Rossmann-fold domains"/>
    <property type="match status" value="1"/>
</dbReference>
<dbReference type="InterPro" id="IPR036291">
    <property type="entry name" value="NAD(P)-bd_dom_sf"/>
</dbReference>
<dbReference type="CDD" id="cd09071">
    <property type="entry name" value="FAR_C"/>
    <property type="match status" value="1"/>
</dbReference>
<comment type="subcellular location">
    <subcellularLocation>
        <location evidence="1">Membrane</location>
        <topology evidence="1">Multi-pass membrane protein</topology>
    </subcellularLocation>
</comment>
<dbReference type="GO" id="GO:0102965">
    <property type="term" value="F:alcohol-forming long-chain fatty acyl-CoA reductase activity"/>
    <property type="evidence" value="ECO:0007669"/>
    <property type="project" value="UniProtKB-EC"/>
</dbReference>
<proteinExistence type="inferred from homology"/>
<dbReference type="Proteomes" id="UP001152799">
    <property type="component" value="Chromosome 8"/>
</dbReference>
<dbReference type="EMBL" id="OU892284">
    <property type="protein sequence ID" value="CAG9772444.1"/>
    <property type="molecule type" value="Genomic_DNA"/>
</dbReference>
<feature type="transmembrane region" description="Helical" evidence="10">
    <location>
        <begin position="390"/>
        <end position="408"/>
    </location>
</feature>
<dbReference type="FunFam" id="3.40.50.720:FF:000143">
    <property type="entry name" value="Fatty acyl-CoA reductase"/>
    <property type="match status" value="1"/>
</dbReference>
<evidence type="ECO:0000256" key="2">
    <source>
        <dbReference type="ARBA" id="ARBA00005928"/>
    </source>
</evidence>
<dbReference type="Gene3D" id="3.40.50.720">
    <property type="entry name" value="NAD(P)-binding Rossmann-like Domain"/>
    <property type="match status" value="1"/>
</dbReference>
<dbReference type="InterPro" id="IPR026055">
    <property type="entry name" value="FAR"/>
</dbReference>
<evidence type="ECO:0000256" key="3">
    <source>
        <dbReference type="ARBA" id="ARBA00022516"/>
    </source>
</evidence>
<sequence length="512" mass="58837">MENKNSIKKYFKGKNIFLTGGSGFLGKALIEKLLRSCPELGTIYILLRPKKGKGLQERLENITSCPLFDLLKKSNPESIKKIVPVNGNTAELGLGLSSEDRQLLITKVHMFYHVAASVKFDDALKDAIFVNVRSAREAALLALEMKHLEFHMHVSTTYCNIDGKKEIEEILYPSHGNWKEAIEAAESCDPQTFDVLAQKYIGTFPNTYTFTKLLAEHCVNELLVGKVPTIICRPSVVVSTILEPFEGWIDNFNGPVGLLLAGGSGLLRTVYGGRKVDTDYIAVDNVVKLMITAGWHKVNYSNKDELSIYHASKYNQVANNQEQLVKLGKRLYWDVPFAKKIWFPGNTMTHCWYNYFINVLLFHMIPAVMVDLLLRAFGYKPFLFKIQRKIYIGNMAVSYFMLNEWWFINTKSFSLLEFIPENEMIDFNFKVMPVGDQAIYQYYAKSCDYARKHLLMEKGDISEETRVRTRRMYYLDRTMRYLFYALAVWTVLFKINILKVICGIICKYIGNL</sequence>
<feature type="domain" description="Fatty acyl-CoA reductase C-terminal" evidence="11">
    <location>
        <begin position="362"/>
        <end position="454"/>
    </location>
</feature>
<evidence type="ECO:0000256" key="7">
    <source>
        <dbReference type="ARBA" id="ARBA00023098"/>
    </source>
</evidence>
<dbReference type="AlphaFoldDB" id="A0A9N9MVN3"/>
<evidence type="ECO:0000256" key="4">
    <source>
        <dbReference type="ARBA" id="ARBA00022692"/>
    </source>
</evidence>
<dbReference type="Pfam" id="PF07993">
    <property type="entry name" value="NAD_binding_4"/>
    <property type="match status" value="1"/>
</dbReference>
<keyword evidence="4 10" id="KW-0812">Transmembrane</keyword>
<evidence type="ECO:0000256" key="6">
    <source>
        <dbReference type="ARBA" id="ARBA00022989"/>
    </source>
</evidence>
<dbReference type="EC" id="1.2.1.84" evidence="10"/>
<keyword evidence="3 10" id="KW-0444">Lipid biosynthesis</keyword>
<keyword evidence="10" id="KW-0560">Oxidoreductase</keyword>
<keyword evidence="7 10" id="KW-0443">Lipid metabolism</keyword>
<dbReference type="GO" id="GO:0016020">
    <property type="term" value="C:membrane"/>
    <property type="evidence" value="ECO:0007669"/>
    <property type="project" value="UniProtKB-SubCell"/>
</dbReference>
<evidence type="ECO:0000256" key="1">
    <source>
        <dbReference type="ARBA" id="ARBA00004141"/>
    </source>
</evidence>
<dbReference type="PANTHER" id="PTHR11011:SF24">
    <property type="entry name" value="FATTY ACYL-COA REDUCTASE"/>
    <property type="match status" value="1"/>
</dbReference>
<comment type="similarity">
    <text evidence="2 10">Belongs to the fatty acyl-CoA reductase family.</text>
</comment>
<dbReference type="InterPro" id="IPR013120">
    <property type="entry name" value="FAR_NAD-bd"/>
</dbReference>
<dbReference type="GO" id="GO:0080019">
    <property type="term" value="F:alcohol-forming very long-chain fatty acyl-CoA reductase activity"/>
    <property type="evidence" value="ECO:0007669"/>
    <property type="project" value="InterPro"/>
</dbReference>
<evidence type="ECO:0000313" key="14">
    <source>
        <dbReference type="Proteomes" id="UP001152799"/>
    </source>
</evidence>
<gene>
    <name evidence="13" type="ORF">CEUTPL_LOCUS12856</name>
</gene>
<dbReference type="Pfam" id="PF03015">
    <property type="entry name" value="Sterile"/>
    <property type="match status" value="1"/>
</dbReference>
<evidence type="ECO:0000256" key="9">
    <source>
        <dbReference type="ARBA" id="ARBA00052530"/>
    </source>
</evidence>
<evidence type="ECO:0000259" key="11">
    <source>
        <dbReference type="Pfam" id="PF03015"/>
    </source>
</evidence>
<evidence type="ECO:0000256" key="8">
    <source>
        <dbReference type="ARBA" id="ARBA00023136"/>
    </source>
</evidence>
<accession>A0A9N9MVN3</accession>
<comment type="function">
    <text evidence="10">Catalyzes the reduction of fatty acyl-CoA to fatty alcohols.</text>
</comment>
<feature type="transmembrane region" description="Helical" evidence="10">
    <location>
        <begin position="481"/>
        <end position="506"/>
    </location>
</feature>
<feature type="domain" description="Thioester reductase (TE)" evidence="12">
    <location>
        <begin position="18"/>
        <end position="290"/>
    </location>
</feature>
<protein>
    <recommendedName>
        <fullName evidence="10">Fatty acyl-CoA reductase</fullName>
        <ecNumber evidence="10">1.2.1.84</ecNumber>
    </recommendedName>
</protein>
<dbReference type="GO" id="GO:0005777">
    <property type="term" value="C:peroxisome"/>
    <property type="evidence" value="ECO:0007669"/>
    <property type="project" value="TreeGrafter"/>
</dbReference>
<evidence type="ECO:0000313" key="13">
    <source>
        <dbReference type="EMBL" id="CAG9772444.1"/>
    </source>
</evidence>
<dbReference type="GO" id="GO:0035336">
    <property type="term" value="P:long-chain fatty-acyl-CoA metabolic process"/>
    <property type="evidence" value="ECO:0007669"/>
    <property type="project" value="TreeGrafter"/>
</dbReference>
<evidence type="ECO:0000256" key="5">
    <source>
        <dbReference type="ARBA" id="ARBA00022857"/>
    </source>
</evidence>
<dbReference type="OrthoDB" id="429813at2759"/>
<organism evidence="13 14">
    <name type="scientific">Ceutorhynchus assimilis</name>
    <name type="common">cabbage seed weevil</name>
    <dbReference type="NCBI Taxonomy" id="467358"/>
    <lineage>
        <taxon>Eukaryota</taxon>
        <taxon>Metazoa</taxon>
        <taxon>Ecdysozoa</taxon>
        <taxon>Arthropoda</taxon>
        <taxon>Hexapoda</taxon>
        <taxon>Insecta</taxon>
        <taxon>Pterygota</taxon>
        <taxon>Neoptera</taxon>
        <taxon>Endopterygota</taxon>
        <taxon>Coleoptera</taxon>
        <taxon>Polyphaga</taxon>
        <taxon>Cucujiformia</taxon>
        <taxon>Curculionidae</taxon>
        <taxon>Ceutorhynchinae</taxon>
        <taxon>Ceutorhynchus</taxon>
    </lineage>
</organism>
<keyword evidence="14" id="KW-1185">Reference proteome</keyword>
<keyword evidence="6 10" id="KW-1133">Transmembrane helix</keyword>
<keyword evidence="8 10" id="KW-0472">Membrane</keyword>
<dbReference type="PANTHER" id="PTHR11011">
    <property type="entry name" value="MALE STERILITY PROTEIN 2-RELATED"/>
    <property type="match status" value="1"/>
</dbReference>
<feature type="transmembrane region" description="Helical" evidence="10">
    <location>
        <begin position="352"/>
        <end position="378"/>
    </location>
</feature>
<evidence type="ECO:0000259" key="12">
    <source>
        <dbReference type="Pfam" id="PF07993"/>
    </source>
</evidence>
<dbReference type="InterPro" id="IPR033640">
    <property type="entry name" value="FAR_C"/>
</dbReference>
<dbReference type="CDD" id="cd05236">
    <property type="entry name" value="FAR-N_SDR_e"/>
    <property type="match status" value="1"/>
</dbReference>
<comment type="catalytic activity">
    <reaction evidence="9 10">
        <text>a long-chain fatty acyl-CoA + 2 NADPH + 2 H(+) = a long-chain primary fatty alcohol + 2 NADP(+) + CoA</text>
        <dbReference type="Rhea" id="RHEA:52716"/>
        <dbReference type="ChEBI" id="CHEBI:15378"/>
        <dbReference type="ChEBI" id="CHEBI:57287"/>
        <dbReference type="ChEBI" id="CHEBI:57783"/>
        <dbReference type="ChEBI" id="CHEBI:58349"/>
        <dbReference type="ChEBI" id="CHEBI:77396"/>
        <dbReference type="ChEBI" id="CHEBI:83139"/>
        <dbReference type="EC" id="1.2.1.84"/>
    </reaction>
</comment>
<evidence type="ECO:0000256" key="10">
    <source>
        <dbReference type="RuleBase" id="RU363097"/>
    </source>
</evidence>